<comment type="caution">
    <text evidence="1">The sequence shown here is derived from an EMBL/GenBank/DDBJ whole genome shotgun (WGS) entry which is preliminary data.</text>
</comment>
<proteinExistence type="predicted"/>
<dbReference type="Gene3D" id="3.40.50.300">
    <property type="entry name" value="P-loop containing nucleotide triphosphate hydrolases"/>
    <property type="match status" value="1"/>
</dbReference>
<dbReference type="RefSeq" id="WP_165144743.1">
    <property type="nucleotide sequence ID" value="NZ_JAEHFQ010000001.1"/>
</dbReference>
<reference evidence="1" key="1">
    <citation type="submission" date="2020-12" db="EMBL/GenBank/DDBJ databases">
        <title>Paenibacillus polymyxa LMG 27872: a double-edged sword.</title>
        <authorList>
            <person name="Langendries S."/>
            <person name="Garcia Mendez S."/>
            <person name="Beirinckx S."/>
            <person name="Viaene T."/>
            <person name="Baeyen S."/>
            <person name="Goeminne G."/>
            <person name="Willems A."/>
            <person name="Debode J."/>
            <person name="Goormachtig S."/>
        </authorList>
    </citation>
    <scope>NUCLEOTIDE SEQUENCE</scope>
    <source>
        <strain evidence="1">LMG 27872</strain>
    </source>
</reference>
<protein>
    <submittedName>
        <fullName evidence="1">AAA family ATPase</fullName>
    </submittedName>
</protein>
<dbReference type="EMBL" id="JAEHFQ010000001">
    <property type="protein sequence ID" value="MBM0632015.1"/>
    <property type="molecule type" value="Genomic_DNA"/>
</dbReference>
<dbReference type="AlphaFoldDB" id="A0A8I1IT28"/>
<dbReference type="InterPro" id="IPR027417">
    <property type="entry name" value="P-loop_NTPase"/>
</dbReference>
<sequence length="304" mass="33524">MLIRKSKRTVTKARIGMTGPSGSGKTLTALLMAFGMTGDWEKIGLIDTENRSADLYAETTKAGVHIPEFSKIDLEPPYTTEKYIEAIKAFEDYGVEAIIVDSLSHAWAGEGGIIEQKDKLSKTKNSFTAWGELTPKQNKMVEAILQCSAHIFVTMRSKTEYVLEANEKGKQVPRKVGMAPVQRDGLEYEFTLVMDLSAHHIATVSKDRTGLFDGLEFIPGVETGQQLAEWLESGEKIVSNETAEGIKAAWEALGQKPEKIDAQTKKLYGFPLLGITEKQGEEFLSTLTESLKDKAVEGDKESVE</sequence>
<organism evidence="1 2">
    <name type="scientific">Paenibacillus polymyxa</name>
    <name type="common">Bacillus polymyxa</name>
    <dbReference type="NCBI Taxonomy" id="1406"/>
    <lineage>
        <taxon>Bacteria</taxon>
        <taxon>Bacillati</taxon>
        <taxon>Bacillota</taxon>
        <taxon>Bacilli</taxon>
        <taxon>Bacillales</taxon>
        <taxon>Paenibacillaceae</taxon>
        <taxon>Paenibacillus</taxon>
    </lineage>
</organism>
<gene>
    <name evidence="1" type="ORF">JDW19_02580</name>
</gene>
<dbReference type="Proteomes" id="UP000650605">
    <property type="component" value="Unassembled WGS sequence"/>
</dbReference>
<dbReference type="Pfam" id="PF13479">
    <property type="entry name" value="AAA_24"/>
    <property type="match status" value="1"/>
</dbReference>
<dbReference type="SUPFAM" id="SSF52540">
    <property type="entry name" value="P-loop containing nucleoside triphosphate hydrolases"/>
    <property type="match status" value="1"/>
</dbReference>
<accession>A0A8I1IT28</accession>
<evidence type="ECO:0000313" key="2">
    <source>
        <dbReference type="Proteomes" id="UP000650605"/>
    </source>
</evidence>
<evidence type="ECO:0000313" key="1">
    <source>
        <dbReference type="EMBL" id="MBM0632015.1"/>
    </source>
</evidence>
<name>A0A8I1IT28_PAEPO</name>